<evidence type="ECO:0000256" key="3">
    <source>
        <dbReference type="ARBA" id="ARBA00012438"/>
    </source>
</evidence>
<evidence type="ECO:0000256" key="10">
    <source>
        <dbReference type="ARBA" id="ARBA00022989"/>
    </source>
</evidence>
<dbReference type="InterPro" id="IPR036890">
    <property type="entry name" value="HATPase_C_sf"/>
</dbReference>
<dbReference type="GO" id="GO:0000155">
    <property type="term" value="F:phosphorelay sensor kinase activity"/>
    <property type="evidence" value="ECO:0007669"/>
    <property type="project" value="InterPro"/>
</dbReference>
<keyword evidence="17" id="KW-1185">Reference proteome</keyword>
<keyword evidence="12 14" id="KW-0472">Membrane</keyword>
<evidence type="ECO:0000256" key="4">
    <source>
        <dbReference type="ARBA" id="ARBA00022553"/>
    </source>
</evidence>
<evidence type="ECO:0000256" key="12">
    <source>
        <dbReference type="ARBA" id="ARBA00023136"/>
    </source>
</evidence>
<keyword evidence="4" id="KW-0597">Phosphoprotein</keyword>
<evidence type="ECO:0000256" key="11">
    <source>
        <dbReference type="ARBA" id="ARBA00023012"/>
    </source>
</evidence>
<dbReference type="SMART" id="SM00387">
    <property type="entry name" value="HATPase_c"/>
    <property type="match status" value="1"/>
</dbReference>
<evidence type="ECO:0000256" key="1">
    <source>
        <dbReference type="ARBA" id="ARBA00000085"/>
    </source>
</evidence>
<reference evidence="16" key="1">
    <citation type="submission" date="2020-10" db="EMBL/GenBank/DDBJ databases">
        <title>Ca. Dormibacterota MAGs.</title>
        <authorList>
            <person name="Montgomery K."/>
        </authorList>
    </citation>
    <scope>NUCLEOTIDE SEQUENCE [LARGE SCALE GENOMIC DNA]</scope>
    <source>
        <strain evidence="16">SC8812_S17_10</strain>
    </source>
</reference>
<dbReference type="SUPFAM" id="SSF55874">
    <property type="entry name" value="ATPase domain of HSP90 chaperone/DNA topoisomerase II/histidine kinase"/>
    <property type="match status" value="1"/>
</dbReference>
<gene>
    <name evidence="16" type="ORF">JF922_03725</name>
</gene>
<dbReference type="InterPro" id="IPR052023">
    <property type="entry name" value="Histidine_kinase_KdpD"/>
</dbReference>
<evidence type="ECO:0000256" key="14">
    <source>
        <dbReference type="SAM" id="Phobius"/>
    </source>
</evidence>
<keyword evidence="6 14" id="KW-0812">Transmembrane</keyword>
<keyword evidence="13" id="KW-0175">Coiled coil</keyword>
<dbReference type="Gene3D" id="1.20.120.620">
    <property type="entry name" value="Backbone structure of the membrane domain of e. Coli histidine kinase receptor kdpd"/>
    <property type="match status" value="1"/>
</dbReference>
<dbReference type="Pfam" id="PF02518">
    <property type="entry name" value="HATPase_c"/>
    <property type="match status" value="1"/>
</dbReference>
<comment type="catalytic activity">
    <reaction evidence="1">
        <text>ATP + protein L-histidine = ADP + protein N-phospho-L-histidine.</text>
        <dbReference type="EC" id="2.7.13.3"/>
    </reaction>
</comment>
<evidence type="ECO:0000256" key="8">
    <source>
        <dbReference type="ARBA" id="ARBA00022777"/>
    </source>
</evidence>
<evidence type="ECO:0000313" key="17">
    <source>
        <dbReference type="Proteomes" id="UP000612893"/>
    </source>
</evidence>
<feature type="coiled-coil region" evidence="13">
    <location>
        <begin position="99"/>
        <end position="150"/>
    </location>
</feature>
<keyword evidence="5" id="KW-0808">Transferase</keyword>
<evidence type="ECO:0000256" key="2">
    <source>
        <dbReference type="ARBA" id="ARBA00004141"/>
    </source>
</evidence>
<keyword evidence="8" id="KW-0418">Kinase</keyword>
<evidence type="ECO:0000259" key="15">
    <source>
        <dbReference type="PROSITE" id="PS50109"/>
    </source>
</evidence>
<dbReference type="Proteomes" id="UP000612893">
    <property type="component" value="Unassembled WGS sequence"/>
</dbReference>
<dbReference type="SMART" id="SM00388">
    <property type="entry name" value="HisKA"/>
    <property type="match status" value="1"/>
</dbReference>
<dbReference type="GO" id="GO:0005524">
    <property type="term" value="F:ATP binding"/>
    <property type="evidence" value="ECO:0007669"/>
    <property type="project" value="UniProtKB-KW"/>
</dbReference>
<dbReference type="Gene3D" id="1.10.287.130">
    <property type="match status" value="1"/>
</dbReference>
<dbReference type="InterPro" id="IPR038318">
    <property type="entry name" value="KdpD_sf"/>
</dbReference>
<dbReference type="CDD" id="cd00075">
    <property type="entry name" value="HATPase"/>
    <property type="match status" value="1"/>
</dbReference>
<evidence type="ECO:0000256" key="5">
    <source>
        <dbReference type="ARBA" id="ARBA00022679"/>
    </source>
</evidence>
<keyword evidence="10 14" id="KW-1133">Transmembrane helix</keyword>
<dbReference type="PANTHER" id="PTHR45569">
    <property type="entry name" value="SENSOR PROTEIN KDPD"/>
    <property type="match status" value="1"/>
</dbReference>
<evidence type="ECO:0000256" key="13">
    <source>
        <dbReference type="SAM" id="Coils"/>
    </source>
</evidence>
<dbReference type="InterPro" id="IPR004358">
    <property type="entry name" value="Sig_transdc_His_kin-like_C"/>
</dbReference>
<dbReference type="Gene3D" id="3.30.565.10">
    <property type="entry name" value="Histidine kinase-like ATPase, C-terminal domain"/>
    <property type="match status" value="1"/>
</dbReference>
<evidence type="ECO:0000256" key="6">
    <source>
        <dbReference type="ARBA" id="ARBA00022692"/>
    </source>
</evidence>
<dbReference type="InterPro" id="IPR003661">
    <property type="entry name" value="HisK_dim/P_dom"/>
</dbReference>
<dbReference type="InterPro" id="IPR025201">
    <property type="entry name" value="KdpD_TM"/>
</dbReference>
<dbReference type="CDD" id="cd00082">
    <property type="entry name" value="HisKA"/>
    <property type="match status" value="1"/>
</dbReference>
<evidence type="ECO:0000256" key="9">
    <source>
        <dbReference type="ARBA" id="ARBA00022840"/>
    </source>
</evidence>
<dbReference type="InterPro" id="IPR003594">
    <property type="entry name" value="HATPase_dom"/>
</dbReference>
<dbReference type="RefSeq" id="WP_338199210.1">
    <property type="nucleotide sequence ID" value="NZ_JAEKNR010000040.1"/>
</dbReference>
<accession>A0A934K696</accession>
<proteinExistence type="predicted"/>
<keyword evidence="9" id="KW-0067">ATP-binding</keyword>
<dbReference type="AlphaFoldDB" id="A0A934K696"/>
<feature type="domain" description="Histidine kinase" evidence="15">
    <location>
        <begin position="160"/>
        <end position="377"/>
    </location>
</feature>
<feature type="transmembrane region" description="Helical" evidence="14">
    <location>
        <begin position="6"/>
        <end position="23"/>
    </location>
</feature>
<protein>
    <recommendedName>
        <fullName evidence="3">histidine kinase</fullName>
        <ecNumber evidence="3">2.7.13.3</ecNumber>
    </recommendedName>
</protein>
<evidence type="ECO:0000256" key="7">
    <source>
        <dbReference type="ARBA" id="ARBA00022741"/>
    </source>
</evidence>
<dbReference type="InterPro" id="IPR005467">
    <property type="entry name" value="His_kinase_dom"/>
</dbReference>
<evidence type="ECO:0000313" key="16">
    <source>
        <dbReference type="EMBL" id="MBJ7597181.1"/>
    </source>
</evidence>
<dbReference type="PRINTS" id="PR00344">
    <property type="entry name" value="BCTRLSENSOR"/>
</dbReference>
<name>A0A934K696_9BACT</name>
<feature type="transmembrane region" description="Helical" evidence="14">
    <location>
        <begin position="30"/>
        <end position="59"/>
    </location>
</feature>
<dbReference type="EMBL" id="JAEKNR010000040">
    <property type="protein sequence ID" value="MBJ7597181.1"/>
    <property type="molecule type" value="Genomic_DNA"/>
</dbReference>
<dbReference type="Pfam" id="PF00512">
    <property type="entry name" value="HisKA"/>
    <property type="match status" value="1"/>
</dbReference>
<dbReference type="PANTHER" id="PTHR45569:SF1">
    <property type="entry name" value="SENSOR PROTEIN KDPD"/>
    <property type="match status" value="1"/>
</dbReference>
<dbReference type="InterPro" id="IPR036097">
    <property type="entry name" value="HisK_dim/P_sf"/>
</dbReference>
<keyword evidence="11" id="KW-0902">Two-component regulatory system</keyword>
<dbReference type="EC" id="2.7.13.3" evidence="3"/>
<keyword evidence="7" id="KW-0547">Nucleotide-binding</keyword>
<comment type="subcellular location">
    <subcellularLocation>
        <location evidence="2">Membrane</location>
        <topology evidence="2">Multi-pass membrane protein</topology>
    </subcellularLocation>
</comment>
<comment type="caution">
    <text evidence="16">The sequence shown here is derived from an EMBL/GenBank/DDBJ whole genome shotgun (WGS) entry which is preliminary data.</text>
</comment>
<organism evidence="16 17">
    <name type="scientific">Candidatus Nephthysia bennettiae</name>
    <dbReference type="NCBI Taxonomy" id="3127016"/>
    <lineage>
        <taxon>Bacteria</taxon>
        <taxon>Bacillati</taxon>
        <taxon>Candidatus Dormiibacterota</taxon>
        <taxon>Candidatus Dormibacteria</taxon>
        <taxon>Candidatus Dormibacterales</taxon>
        <taxon>Candidatus Dormibacteraceae</taxon>
        <taxon>Candidatus Nephthysia</taxon>
    </lineage>
</organism>
<dbReference type="SUPFAM" id="SSF47384">
    <property type="entry name" value="Homodimeric domain of signal transducing histidine kinase"/>
    <property type="match status" value="1"/>
</dbReference>
<dbReference type="GO" id="GO:0005886">
    <property type="term" value="C:plasma membrane"/>
    <property type="evidence" value="ECO:0007669"/>
    <property type="project" value="TreeGrafter"/>
</dbReference>
<dbReference type="Pfam" id="PF13493">
    <property type="entry name" value="DUF4118"/>
    <property type="match status" value="1"/>
</dbReference>
<sequence>MLAWAAALLGPSLLTALLVHISGPDRRNYVFLYLGLVAALGVLRGLWPGLVAAAVSFLQVDYFFVPPVGTLTIADEQDLVNVLAFVGTAGLVGLLGSQRRQALLRAEALAQDLRQTNAELARLNKEQARAAQAALTVARSQEQVRALQETDRYRRDLLANVSHELRTPLGTILTESTSGPAAAGGSADAERRLKAIAGEARRLKALVDDMLDMAVIEAGTLELRLEPTRLSDAVEAAVERLHTVSPGRRVAWDPRAEDVDVLADWGRLGQVFDNLFANADRFAPPDTPVEVTVSRGGEGLVAIQVHDHGPGVAQELRPRLFERFAHGPPRDGVPGSGGTGLGLAIVRGLVEAHAGTIALEDPDGGGATFRFTLPLTRGSE</sequence>
<dbReference type="PROSITE" id="PS50109">
    <property type="entry name" value="HIS_KIN"/>
    <property type="match status" value="1"/>
</dbReference>